<proteinExistence type="predicted"/>
<dbReference type="EMBL" id="GL996527">
    <property type="protein sequence ID" value="EGV61341.1"/>
    <property type="molecule type" value="Genomic_DNA"/>
</dbReference>
<protein>
    <submittedName>
        <fullName evidence="1">Uncharacterized protein</fullName>
    </submittedName>
</protein>
<sequence length="63" mass="6929">MALKFGVLSSTPKKENFDSLPPASSAALGNLRFFNDMSFTFFYRVLILADYTTSIGVCSGARR</sequence>
<keyword evidence="2" id="KW-1185">Reference proteome</keyword>
<gene>
    <name evidence="1" type="ORF">CANTEDRAFT_114808</name>
</gene>
<evidence type="ECO:0000313" key="2">
    <source>
        <dbReference type="Proteomes" id="UP000000707"/>
    </source>
</evidence>
<accession>G3B9W5</accession>
<organism evidence="2">
    <name type="scientific">Candida tenuis (strain ATCC 10573 / BCRC 21748 / CBS 615 / JCM 9827 / NBRC 10315 / NRRL Y-1498 / VKM Y-70)</name>
    <name type="common">Yeast</name>
    <name type="synonym">Yamadazyma tenuis</name>
    <dbReference type="NCBI Taxonomy" id="590646"/>
    <lineage>
        <taxon>Eukaryota</taxon>
        <taxon>Fungi</taxon>
        <taxon>Dikarya</taxon>
        <taxon>Ascomycota</taxon>
        <taxon>Saccharomycotina</taxon>
        <taxon>Pichiomycetes</taxon>
        <taxon>Debaryomycetaceae</taxon>
        <taxon>Yamadazyma</taxon>
    </lineage>
</organism>
<dbReference type="AlphaFoldDB" id="G3B9W5"/>
<name>G3B9W5_CANTC</name>
<dbReference type="HOGENOM" id="CLU_2885561_0_0_1"/>
<evidence type="ECO:0000313" key="1">
    <source>
        <dbReference type="EMBL" id="EGV61341.1"/>
    </source>
</evidence>
<reference evidence="1 2" key="1">
    <citation type="journal article" date="2011" name="Proc. Natl. Acad. Sci. U.S.A.">
        <title>Comparative genomics of xylose-fermenting fungi for enhanced biofuel production.</title>
        <authorList>
            <person name="Wohlbach D.J."/>
            <person name="Kuo A."/>
            <person name="Sato T.K."/>
            <person name="Potts K.M."/>
            <person name="Salamov A.A."/>
            <person name="LaButti K.M."/>
            <person name="Sun H."/>
            <person name="Clum A."/>
            <person name="Pangilinan J.L."/>
            <person name="Lindquist E.A."/>
            <person name="Lucas S."/>
            <person name="Lapidus A."/>
            <person name="Jin M."/>
            <person name="Gunawan C."/>
            <person name="Balan V."/>
            <person name="Dale B.E."/>
            <person name="Jeffries T.W."/>
            <person name="Zinkel R."/>
            <person name="Barry K.W."/>
            <person name="Grigoriev I.V."/>
            <person name="Gasch A.P."/>
        </authorList>
    </citation>
    <scope>NUCLEOTIDE SEQUENCE [LARGE SCALE GENOMIC DNA]</scope>
    <source>
        <strain evidence="2">ATCC 10573 / BCRC 21748 / CBS 615 / JCM 9827 / NBRC 10315 / NRRL Y-1498 / VKM Y-70</strain>
    </source>
</reference>
<dbReference type="Proteomes" id="UP000000707">
    <property type="component" value="Unassembled WGS sequence"/>
</dbReference>